<comment type="caution">
    <text evidence="2">The sequence shown here is derived from an EMBL/GenBank/DDBJ whole genome shotgun (WGS) entry which is preliminary data.</text>
</comment>
<keyword evidence="1" id="KW-0812">Transmembrane</keyword>
<dbReference type="GeneID" id="25400335"/>
<dbReference type="EMBL" id="DUJO01000019">
    <property type="protein sequence ID" value="HII73489.1"/>
    <property type="molecule type" value="Genomic_DNA"/>
</dbReference>
<proteinExistence type="predicted"/>
<evidence type="ECO:0000313" key="2">
    <source>
        <dbReference type="EMBL" id="HII73489.1"/>
    </source>
</evidence>
<keyword evidence="1" id="KW-1133">Transmembrane helix</keyword>
<organism evidence="2 3">
    <name type="scientific">Sulfurisphaera tokodaii</name>
    <dbReference type="NCBI Taxonomy" id="111955"/>
    <lineage>
        <taxon>Archaea</taxon>
        <taxon>Thermoproteota</taxon>
        <taxon>Thermoprotei</taxon>
        <taxon>Sulfolobales</taxon>
        <taxon>Sulfolobaceae</taxon>
        <taxon>Sulfurisphaera</taxon>
    </lineage>
</organism>
<evidence type="ECO:0000256" key="1">
    <source>
        <dbReference type="SAM" id="Phobius"/>
    </source>
</evidence>
<dbReference type="RefSeq" id="WP_052846610.1">
    <property type="nucleotide sequence ID" value="NZ_BAABQO010000006.1"/>
</dbReference>
<accession>A0A832WSM4</accession>
<dbReference type="AlphaFoldDB" id="A0A832WSM4"/>
<gene>
    <name evidence="2" type="ORF">HA332_03695</name>
</gene>
<feature type="transmembrane region" description="Helical" evidence="1">
    <location>
        <begin position="12"/>
        <end position="28"/>
    </location>
</feature>
<evidence type="ECO:0000313" key="3">
    <source>
        <dbReference type="Proteomes" id="UP000646844"/>
    </source>
</evidence>
<reference evidence="2" key="1">
    <citation type="journal article" date="2020" name="bioRxiv">
        <title>A rank-normalized archaeal taxonomy based on genome phylogeny resolves widespread incomplete and uneven classifications.</title>
        <authorList>
            <person name="Rinke C."/>
            <person name="Chuvochina M."/>
            <person name="Mussig A.J."/>
            <person name="Chaumeil P.-A."/>
            <person name="Waite D.W."/>
            <person name="Whitman W.B."/>
            <person name="Parks D.H."/>
            <person name="Hugenholtz P."/>
        </authorList>
    </citation>
    <scope>NUCLEOTIDE SEQUENCE</scope>
    <source>
        <strain evidence="2">UBA8838</strain>
    </source>
</reference>
<protein>
    <submittedName>
        <fullName evidence="2">Uncharacterized protein</fullName>
    </submittedName>
</protein>
<sequence>MDDIFKTMIKYGPMQLAIAMIMVGIAINLEQLTIIGSVLLSIMIGFLINDYRKKNSTKKGT</sequence>
<name>A0A832WSM4_9CREN</name>
<keyword evidence="1" id="KW-0472">Membrane</keyword>
<dbReference type="Proteomes" id="UP000646844">
    <property type="component" value="Unassembled WGS sequence"/>
</dbReference>